<dbReference type="RefSeq" id="WP_011982297.1">
    <property type="nucleotide sequence ID" value="NZ_CP008820.1"/>
</dbReference>
<evidence type="ECO:0000256" key="3">
    <source>
        <dbReference type="ARBA" id="ARBA00023163"/>
    </source>
</evidence>
<dbReference type="EMBL" id="WBWS01000001">
    <property type="protein sequence ID" value="KAB2773390.1"/>
    <property type="molecule type" value="Genomic_DNA"/>
</dbReference>
<dbReference type="SMART" id="SM00342">
    <property type="entry name" value="HTH_ARAC"/>
    <property type="match status" value="1"/>
</dbReference>
<dbReference type="InterPro" id="IPR003313">
    <property type="entry name" value="AraC-bd"/>
</dbReference>
<dbReference type="Gene3D" id="1.10.10.60">
    <property type="entry name" value="Homeodomain-like"/>
    <property type="match status" value="2"/>
</dbReference>
<keyword evidence="2" id="KW-0238">DNA-binding</keyword>
<evidence type="ECO:0000313" key="6">
    <source>
        <dbReference type="Proteomes" id="UP000481876"/>
    </source>
</evidence>
<organism evidence="5 6">
    <name type="scientific">Brucella anthropi</name>
    <name type="common">Ochrobactrum anthropi</name>
    <dbReference type="NCBI Taxonomy" id="529"/>
    <lineage>
        <taxon>Bacteria</taxon>
        <taxon>Pseudomonadati</taxon>
        <taxon>Pseudomonadota</taxon>
        <taxon>Alphaproteobacteria</taxon>
        <taxon>Hyphomicrobiales</taxon>
        <taxon>Brucellaceae</taxon>
        <taxon>Brucella/Ochrobactrum group</taxon>
        <taxon>Brucella</taxon>
    </lineage>
</organism>
<dbReference type="OMA" id="DRHEHGT"/>
<dbReference type="Proteomes" id="UP000481876">
    <property type="component" value="Unassembled WGS sequence"/>
</dbReference>
<dbReference type="PANTHER" id="PTHR46796">
    <property type="entry name" value="HTH-TYPE TRANSCRIPTIONAL ACTIVATOR RHAS-RELATED"/>
    <property type="match status" value="1"/>
</dbReference>
<dbReference type="SUPFAM" id="SSF46689">
    <property type="entry name" value="Homeodomain-like"/>
    <property type="match status" value="2"/>
</dbReference>
<comment type="caution">
    <text evidence="5">The sequence shown here is derived from an EMBL/GenBank/DDBJ whole genome shotgun (WGS) entry which is preliminary data.</text>
</comment>
<keyword evidence="3" id="KW-0804">Transcription</keyword>
<dbReference type="PROSITE" id="PS01124">
    <property type="entry name" value="HTH_ARAC_FAMILY_2"/>
    <property type="match status" value="1"/>
</dbReference>
<evidence type="ECO:0000313" key="5">
    <source>
        <dbReference type="EMBL" id="KAB2773390.1"/>
    </source>
</evidence>
<feature type="domain" description="HTH araC/xylS-type" evidence="4">
    <location>
        <begin position="180"/>
        <end position="278"/>
    </location>
</feature>
<dbReference type="InterPro" id="IPR037923">
    <property type="entry name" value="HTH-like"/>
</dbReference>
<sequence>MTDNARPINGPRDVMRLKRDDTTGLEAVAARFHSHAYDMHFHDEWLVGVTHAGVQDFFCRGRRRQSTPGRVILIEPGERHDGQAVAADGFAYNMLYMPQSLVRSAMGGNDAHIGFRETLADDGQLFHAVARACEAIFLEAPRLMIEDCRDQVTNHLARHLARHLGQDVTEKGSAPHPVAARAMDYLRARFDEEFGLDELAEAVGAADRFQLSRGFRREYGTSPHACLVQLRLAEARRLLREKVAPAEAAALSGFADQSHMGRWFRRAYGMTPAAYRKGRTNVPEIAAKSR</sequence>
<dbReference type="Pfam" id="PF12833">
    <property type="entry name" value="HTH_18"/>
    <property type="match status" value="1"/>
</dbReference>
<dbReference type="KEGG" id="oah:DR92_182"/>
<protein>
    <submittedName>
        <fullName evidence="5">AraC family transcriptional regulator</fullName>
    </submittedName>
</protein>
<gene>
    <name evidence="5" type="ORF">F9L04_00705</name>
</gene>
<name>A0A6L3ZBF7_BRUAN</name>
<evidence type="ECO:0000259" key="4">
    <source>
        <dbReference type="PROSITE" id="PS01124"/>
    </source>
</evidence>
<accession>A0A6L3ZBF7</accession>
<dbReference type="AlphaFoldDB" id="A0A6L3ZBF7"/>
<dbReference type="InterPro" id="IPR018060">
    <property type="entry name" value="HTH_AraC"/>
</dbReference>
<evidence type="ECO:0000256" key="2">
    <source>
        <dbReference type="ARBA" id="ARBA00023125"/>
    </source>
</evidence>
<evidence type="ECO:0000256" key="1">
    <source>
        <dbReference type="ARBA" id="ARBA00023015"/>
    </source>
</evidence>
<keyword evidence="1" id="KW-0805">Transcription regulation</keyword>
<dbReference type="InterPro" id="IPR050204">
    <property type="entry name" value="AraC_XylS_family_regulators"/>
</dbReference>
<dbReference type="PANTHER" id="PTHR46796:SF2">
    <property type="entry name" value="TRANSCRIPTIONAL REGULATORY PROTEIN"/>
    <property type="match status" value="1"/>
</dbReference>
<dbReference type="GO" id="GO:0043565">
    <property type="term" value="F:sequence-specific DNA binding"/>
    <property type="evidence" value="ECO:0007669"/>
    <property type="project" value="InterPro"/>
</dbReference>
<dbReference type="Pfam" id="PF02311">
    <property type="entry name" value="AraC_binding"/>
    <property type="match status" value="1"/>
</dbReference>
<proteinExistence type="predicted"/>
<reference evidence="5 6" key="1">
    <citation type="submission" date="2019-09" db="EMBL/GenBank/DDBJ databases">
        <title>Taxonomic organization of the family Brucellaceae based on a phylogenomic approach.</title>
        <authorList>
            <person name="Leclercq S."/>
            <person name="Cloeckaert A."/>
            <person name="Zygmunt M.S."/>
        </authorList>
    </citation>
    <scope>NUCLEOTIDE SEQUENCE [LARGE SCALE GENOMIC DNA]</scope>
    <source>
        <strain evidence="5 6">LMG 3313</strain>
    </source>
</reference>
<dbReference type="SUPFAM" id="SSF51215">
    <property type="entry name" value="Regulatory protein AraC"/>
    <property type="match status" value="1"/>
</dbReference>
<dbReference type="GO" id="GO:0003700">
    <property type="term" value="F:DNA-binding transcription factor activity"/>
    <property type="evidence" value="ECO:0007669"/>
    <property type="project" value="InterPro"/>
</dbReference>
<dbReference type="InterPro" id="IPR009057">
    <property type="entry name" value="Homeodomain-like_sf"/>
</dbReference>